<evidence type="ECO:0000256" key="5">
    <source>
        <dbReference type="ARBA" id="ARBA00022676"/>
    </source>
</evidence>
<sequence length="713" mass="78293">MNHKLTQLAEAAGLLLEWENSDGEPCQLSESVQRTLLEILGFPTESEAALDESLQRLKRLHAPDHPAEWPPLITADPDTPITLPSPLSPGTAFILILEEGSRVEGTLDRDGMLPSISEIGYHQLHIADTQLTLAVAPQRCFFPSEASSESTPRLWGLAAQLYSLRRSGDGGIGDVLALENFVAPAAKLGADALAISPTHAMFSANPDNYSPYSPSTRLLNNVLYSAPETLLGEDRVRDAQARNGLQAELSRLETDDLLDWPGAARAKLSWLRFLYDDFMSCEDDATQALRQKMQEFRQAGGELLEDHCRFEALQREFGPSNWRDWPEALRDPASPELARFAETRAHEIGFHVFLQWLAADGLSRAQHAARENGMAIGLIADLAVGADAAGSQTWSRQEDMLEGVSIGAPPDLFNGQGQNWGLAAFSPFGLKRSGFRSFIDMLRSALAHAGGLRIDHVLGLMRLWLVPQGASATEGGYLRYPLDDMLRLVALESWRHRAIVIGEDLGTVAPGFRQQLEARGILGMQVLWFEQDKDSNYLAASQWSPDALATTSTHDLPTVAGWWAGRDIEWRDRLGLFKASQSLESELQARRHERAKLATTLGLLGSTPTTQTLEAADIPASQVLDACARHLGGTSTPLVLLPVEDVLGLEEQANLPNSTDEHPNWRRRWATDASDLLASDEVRQRLGALTLSRKSALKETTSQSALFGRPTHE</sequence>
<evidence type="ECO:0000256" key="10">
    <source>
        <dbReference type="RuleBase" id="RU361207"/>
    </source>
</evidence>
<dbReference type="PANTHER" id="PTHR32438:SF5">
    <property type="entry name" value="4-ALPHA-GLUCANOTRANSFERASE DPE1, CHLOROPLASTIC_AMYLOPLASTIC"/>
    <property type="match status" value="1"/>
</dbReference>
<name>A0A433KW04_9GAMM</name>
<dbReference type="OrthoDB" id="9763489at2"/>
<evidence type="ECO:0000256" key="9">
    <source>
        <dbReference type="ARBA" id="ARBA00031501"/>
    </source>
</evidence>
<dbReference type="GO" id="GO:0005975">
    <property type="term" value="P:carbohydrate metabolic process"/>
    <property type="evidence" value="ECO:0007669"/>
    <property type="project" value="InterPro"/>
</dbReference>
<evidence type="ECO:0000313" key="11">
    <source>
        <dbReference type="EMBL" id="RUR33775.1"/>
    </source>
</evidence>
<evidence type="ECO:0000256" key="6">
    <source>
        <dbReference type="ARBA" id="ARBA00022679"/>
    </source>
</evidence>
<keyword evidence="7 10" id="KW-0119">Carbohydrate metabolism</keyword>
<dbReference type="PANTHER" id="PTHR32438">
    <property type="entry name" value="4-ALPHA-GLUCANOTRANSFERASE DPE1, CHLOROPLASTIC/AMYLOPLASTIC"/>
    <property type="match status" value="1"/>
</dbReference>
<evidence type="ECO:0000313" key="12">
    <source>
        <dbReference type="Proteomes" id="UP000287023"/>
    </source>
</evidence>
<dbReference type="InterPro" id="IPR017853">
    <property type="entry name" value="GH"/>
</dbReference>
<dbReference type="RefSeq" id="WP_127060386.1">
    <property type="nucleotide sequence ID" value="NZ_RZHF01000005.1"/>
</dbReference>
<keyword evidence="12" id="KW-1185">Reference proteome</keyword>
<dbReference type="InterPro" id="IPR003385">
    <property type="entry name" value="Glyco_hydro_77"/>
</dbReference>
<evidence type="ECO:0000256" key="3">
    <source>
        <dbReference type="ARBA" id="ARBA00012560"/>
    </source>
</evidence>
<proteinExistence type="inferred from homology"/>
<comment type="catalytic activity">
    <reaction evidence="1 10">
        <text>Transfers a segment of a (1-&gt;4)-alpha-D-glucan to a new position in an acceptor, which may be glucose or a (1-&gt;4)-alpha-D-glucan.</text>
        <dbReference type="EC" id="2.4.1.25"/>
    </reaction>
</comment>
<keyword evidence="6 10" id="KW-0808">Transferase</keyword>
<dbReference type="Gene3D" id="3.20.20.80">
    <property type="entry name" value="Glycosidases"/>
    <property type="match status" value="1"/>
</dbReference>
<keyword evidence="5 10" id="KW-0328">Glycosyltransferase</keyword>
<gene>
    <name evidence="11" type="primary">malQ</name>
    <name evidence="11" type="ORF">ELY38_04940</name>
</gene>
<evidence type="ECO:0000256" key="7">
    <source>
        <dbReference type="ARBA" id="ARBA00023277"/>
    </source>
</evidence>
<protein>
    <recommendedName>
        <fullName evidence="4 10">4-alpha-glucanotransferase</fullName>
        <ecNumber evidence="3 10">2.4.1.25</ecNumber>
    </recommendedName>
    <alternativeName>
        <fullName evidence="8 10">Amylomaltase</fullName>
    </alternativeName>
    <alternativeName>
        <fullName evidence="9 10">Disproportionating enzyme</fullName>
    </alternativeName>
</protein>
<evidence type="ECO:0000256" key="2">
    <source>
        <dbReference type="ARBA" id="ARBA00005684"/>
    </source>
</evidence>
<reference evidence="11 12" key="1">
    <citation type="submission" date="2018-12" db="EMBL/GenBank/DDBJ databases">
        <title>three novel Halomonas strain isolated from plants.</title>
        <authorList>
            <person name="Sun C."/>
        </authorList>
    </citation>
    <scope>NUCLEOTIDE SEQUENCE [LARGE SCALE GENOMIC DNA]</scope>
    <source>
        <strain evidence="11 12">JCM 18142</strain>
    </source>
</reference>
<dbReference type="Pfam" id="PF02446">
    <property type="entry name" value="Glyco_hydro_77"/>
    <property type="match status" value="1"/>
</dbReference>
<comment type="similarity">
    <text evidence="2 10">Belongs to the disproportionating enzyme family.</text>
</comment>
<dbReference type="AlphaFoldDB" id="A0A433KW04"/>
<dbReference type="NCBIfam" id="TIGR00217">
    <property type="entry name" value="malQ"/>
    <property type="match status" value="1"/>
</dbReference>
<evidence type="ECO:0000256" key="4">
    <source>
        <dbReference type="ARBA" id="ARBA00020295"/>
    </source>
</evidence>
<organism evidence="11 12">
    <name type="scientific">Vreelandella nanhaiensis</name>
    <dbReference type="NCBI Taxonomy" id="1258546"/>
    <lineage>
        <taxon>Bacteria</taxon>
        <taxon>Pseudomonadati</taxon>
        <taxon>Pseudomonadota</taxon>
        <taxon>Gammaproteobacteria</taxon>
        <taxon>Oceanospirillales</taxon>
        <taxon>Halomonadaceae</taxon>
        <taxon>Vreelandella</taxon>
    </lineage>
</organism>
<dbReference type="Proteomes" id="UP000287023">
    <property type="component" value="Unassembled WGS sequence"/>
</dbReference>
<dbReference type="SUPFAM" id="SSF51445">
    <property type="entry name" value="(Trans)glycosidases"/>
    <property type="match status" value="1"/>
</dbReference>
<evidence type="ECO:0000256" key="1">
    <source>
        <dbReference type="ARBA" id="ARBA00000439"/>
    </source>
</evidence>
<dbReference type="EC" id="2.4.1.25" evidence="3 10"/>
<accession>A0A433KW04</accession>
<dbReference type="EMBL" id="RZHF01000005">
    <property type="protein sequence ID" value="RUR33775.1"/>
    <property type="molecule type" value="Genomic_DNA"/>
</dbReference>
<comment type="caution">
    <text evidence="11">The sequence shown here is derived from an EMBL/GenBank/DDBJ whole genome shotgun (WGS) entry which is preliminary data.</text>
</comment>
<dbReference type="GO" id="GO:0004134">
    <property type="term" value="F:4-alpha-glucanotransferase activity"/>
    <property type="evidence" value="ECO:0007669"/>
    <property type="project" value="UniProtKB-EC"/>
</dbReference>
<evidence type="ECO:0000256" key="8">
    <source>
        <dbReference type="ARBA" id="ARBA00031423"/>
    </source>
</evidence>